<name>A0A2S2DDB5_9BURK</name>
<evidence type="ECO:0000313" key="2">
    <source>
        <dbReference type="EMBL" id="AWL03373.1"/>
    </source>
</evidence>
<protein>
    <submittedName>
        <fullName evidence="2">Uncharacterized protein</fullName>
    </submittedName>
</protein>
<organism evidence="2 3">
    <name type="scientific">Massilia oculi</name>
    <dbReference type="NCBI Taxonomy" id="945844"/>
    <lineage>
        <taxon>Bacteria</taxon>
        <taxon>Pseudomonadati</taxon>
        <taxon>Pseudomonadota</taxon>
        <taxon>Betaproteobacteria</taxon>
        <taxon>Burkholderiales</taxon>
        <taxon>Oxalobacteraceae</taxon>
        <taxon>Telluria group</taxon>
        <taxon>Massilia</taxon>
    </lineage>
</organism>
<proteinExistence type="predicted"/>
<evidence type="ECO:0000256" key="1">
    <source>
        <dbReference type="SAM" id="MobiDB-lite"/>
    </source>
</evidence>
<dbReference type="OrthoDB" id="10005079at2"/>
<dbReference type="RefSeq" id="WP_109343776.1">
    <property type="nucleotide sequence ID" value="NZ_CP029343.1"/>
</dbReference>
<dbReference type="KEGG" id="mtim:DIR46_02170"/>
<evidence type="ECO:0000313" key="3">
    <source>
        <dbReference type="Proteomes" id="UP000245820"/>
    </source>
</evidence>
<sequence length="506" mass="55347">MTDNKTPARRMRHGERPEQPLYFGPETGQARRWPALITSAGHGMLQEYGTKFEYAQPGQEVLEVMEILPGAANKAAEEGGLLDELVKVIAHWKCDSCGGIGHDGESHYQGHFQPPEPYPCSDCQGAGLQREEFCNKAEIGAFISQFSAIAADRASRQVANKAEVEPIGYVNGDELDNMLDDRTATIQSARSGWRATPVYATPPATTGASTGWVKLNDVQWMNIVNHDHAYESYSKDEAVHEAVKRTEVKLKELNAAPVGASTARNQALEEAIAVCEAIHADRRDAYKGRGKYAPNNPERADTHCDGEGDGALRCVEAIEALKGNGSVGASTVLTDERIAFEAAYIERVKARDPLRSYSEEEISTHLARNSNNESRYLHAQEAWEGWQARAKVAAQAGQVAPAKPLAMVSPSELRDIQAGRGGVPVRGNQWRADQTVPIYAAPVAGQVAVPEDWKLMPRKPSQEHVAEAAYEISRKHASDIVTPNLVRMVYETMIYALPPSPAKESK</sequence>
<gene>
    <name evidence="2" type="ORF">DIR46_02170</name>
</gene>
<dbReference type="Proteomes" id="UP000245820">
    <property type="component" value="Chromosome"/>
</dbReference>
<dbReference type="AlphaFoldDB" id="A0A2S2DDB5"/>
<reference evidence="2 3" key="1">
    <citation type="submission" date="2018-05" db="EMBL/GenBank/DDBJ databases">
        <title>Complete genome sequence of Massilia oculi sp. nov. CCUG 43427T (=DSM 26321T), the type strain of M. oculi, and comparison with genome sequences of other Massilia strains.</title>
        <authorList>
            <person name="Zhu B."/>
        </authorList>
    </citation>
    <scope>NUCLEOTIDE SEQUENCE [LARGE SCALE GENOMIC DNA]</scope>
    <source>
        <strain evidence="2 3">CCUG 43427</strain>
    </source>
</reference>
<feature type="region of interest" description="Disordered" evidence="1">
    <location>
        <begin position="1"/>
        <end position="26"/>
    </location>
</feature>
<dbReference type="EMBL" id="CP029343">
    <property type="protein sequence ID" value="AWL03373.1"/>
    <property type="molecule type" value="Genomic_DNA"/>
</dbReference>
<keyword evidence="3" id="KW-1185">Reference proteome</keyword>
<accession>A0A2S2DDB5</accession>